<organism evidence="3 4">
    <name type="scientific">Streptomyces variegatus</name>
    <dbReference type="NCBI Taxonomy" id="284040"/>
    <lineage>
        <taxon>Bacteria</taxon>
        <taxon>Bacillati</taxon>
        <taxon>Actinomycetota</taxon>
        <taxon>Actinomycetes</taxon>
        <taxon>Kitasatosporales</taxon>
        <taxon>Streptomycetaceae</taxon>
        <taxon>Streptomyces</taxon>
    </lineage>
</organism>
<evidence type="ECO:0000256" key="1">
    <source>
        <dbReference type="SAM" id="MobiDB-lite"/>
    </source>
</evidence>
<evidence type="ECO:0000313" key="3">
    <source>
        <dbReference type="EMBL" id="KJK37641.1"/>
    </source>
</evidence>
<dbReference type="STRING" id="284040.UK15_21140"/>
<protein>
    <submittedName>
        <fullName evidence="3">Membrane protein</fullName>
    </submittedName>
</protein>
<feature type="compositionally biased region" description="Polar residues" evidence="1">
    <location>
        <begin position="122"/>
        <end position="137"/>
    </location>
</feature>
<gene>
    <name evidence="3" type="ORF">UK15_21140</name>
</gene>
<dbReference type="PATRIC" id="fig|284040.3.peg.2112"/>
<keyword evidence="2" id="KW-0472">Membrane</keyword>
<dbReference type="Proteomes" id="UP000034786">
    <property type="component" value="Unassembled WGS sequence"/>
</dbReference>
<accession>A0A0M2GI59</accession>
<proteinExistence type="predicted"/>
<comment type="caution">
    <text evidence="3">The sequence shown here is derived from an EMBL/GenBank/DDBJ whole genome shotgun (WGS) entry which is preliminary data.</text>
</comment>
<reference evidence="4" key="1">
    <citation type="submission" date="2015-02" db="EMBL/GenBank/DDBJ databases">
        <authorList>
            <person name="Ju K.-S."/>
            <person name="Doroghazi J.R."/>
            <person name="Metcalf W."/>
        </authorList>
    </citation>
    <scope>NUCLEOTIDE SEQUENCE [LARGE SCALE GENOMIC DNA]</scope>
    <source>
        <strain evidence="4">NRRL B-16380</strain>
    </source>
</reference>
<dbReference type="RefSeq" id="WP_031138981.1">
    <property type="nucleotide sequence ID" value="NZ_JBMVBE010000006.1"/>
</dbReference>
<feature type="region of interest" description="Disordered" evidence="1">
    <location>
        <begin position="75"/>
        <end position="137"/>
    </location>
</feature>
<dbReference type="AlphaFoldDB" id="A0A0M2GI59"/>
<keyword evidence="2" id="KW-1133">Transmembrane helix</keyword>
<keyword evidence="2" id="KW-0812">Transmembrane</keyword>
<sequence>MSAGLSQASVKSQIFESLLGFLPDWVQITVLALIVLAVVASWVVKIKRKIAHRRAVRNGRPVHAAAQYGQGRGADYLGQYAPQQTPPAPQQGSGADHLGVYAPQQAQSAPQPSGADFLGSYAPQQRQVDGPSANASA</sequence>
<keyword evidence="4" id="KW-1185">Reference proteome</keyword>
<dbReference type="EMBL" id="JYJH01000015">
    <property type="protein sequence ID" value="KJK37641.1"/>
    <property type="molecule type" value="Genomic_DNA"/>
</dbReference>
<evidence type="ECO:0000313" key="4">
    <source>
        <dbReference type="Proteomes" id="UP000034786"/>
    </source>
</evidence>
<evidence type="ECO:0000256" key="2">
    <source>
        <dbReference type="SAM" id="Phobius"/>
    </source>
</evidence>
<feature type="compositionally biased region" description="Low complexity" evidence="1">
    <location>
        <begin position="102"/>
        <end position="113"/>
    </location>
</feature>
<name>A0A0M2GI59_9ACTN</name>
<feature type="transmembrane region" description="Helical" evidence="2">
    <location>
        <begin position="25"/>
        <end position="44"/>
    </location>
</feature>